<sequence>MKPRITIKIFLFQSSYPYLQENWRVRNTVTAGSCGNHERICLLRCPITINESHCRVLNTNFQVKARVLLPAPLPRVVDQEGRRGSCFHSYLKVINSSWIFEQCFP</sequence>
<dbReference type="OrthoDB" id="1325317at2759"/>
<protein>
    <submittedName>
        <fullName evidence="1">Uncharacterized protein</fullName>
    </submittedName>
</protein>
<keyword evidence="2" id="KW-1185">Reference proteome</keyword>
<name>A0A9P1EDS8_CUSEU</name>
<dbReference type="EMBL" id="CAMAPE010000035">
    <property type="protein sequence ID" value="CAH9097812.1"/>
    <property type="molecule type" value="Genomic_DNA"/>
</dbReference>
<proteinExistence type="predicted"/>
<evidence type="ECO:0000313" key="1">
    <source>
        <dbReference type="EMBL" id="CAH9097812.1"/>
    </source>
</evidence>
<comment type="caution">
    <text evidence="1">The sequence shown here is derived from an EMBL/GenBank/DDBJ whole genome shotgun (WGS) entry which is preliminary data.</text>
</comment>
<gene>
    <name evidence="1" type="ORF">CEURO_LOCUS14030</name>
</gene>
<dbReference type="AlphaFoldDB" id="A0A9P1EDS8"/>
<dbReference type="Proteomes" id="UP001152484">
    <property type="component" value="Unassembled WGS sequence"/>
</dbReference>
<evidence type="ECO:0000313" key="2">
    <source>
        <dbReference type="Proteomes" id="UP001152484"/>
    </source>
</evidence>
<accession>A0A9P1EDS8</accession>
<reference evidence="1" key="1">
    <citation type="submission" date="2022-07" db="EMBL/GenBank/DDBJ databases">
        <authorList>
            <person name="Macas J."/>
            <person name="Novak P."/>
            <person name="Neumann P."/>
        </authorList>
    </citation>
    <scope>NUCLEOTIDE SEQUENCE</scope>
</reference>
<organism evidence="1 2">
    <name type="scientific">Cuscuta europaea</name>
    <name type="common">European dodder</name>
    <dbReference type="NCBI Taxonomy" id="41803"/>
    <lineage>
        <taxon>Eukaryota</taxon>
        <taxon>Viridiplantae</taxon>
        <taxon>Streptophyta</taxon>
        <taxon>Embryophyta</taxon>
        <taxon>Tracheophyta</taxon>
        <taxon>Spermatophyta</taxon>
        <taxon>Magnoliopsida</taxon>
        <taxon>eudicotyledons</taxon>
        <taxon>Gunneridae</taxon>
        <taxon>Pentapetalae</taxon>
        <taxon>asterids</taxon>
        <taxon>lamiids</taxon>
        <taxon>Solanales</taxon>
        <taxon>Convolvulaceae</taxon>
        <taxon>Cuscuteae</taxon>
        <taxon>Cuscuta</taxon>
        <taxon>Cuscuta subgen. Cuscuta</taxon>
    </lineage>
</organism>